<dbReference type="AlphaFoldDB" id="A0AB34FEG8"/>
<keyword evidence="2" id="KW-0472">Membrane</keyword>
<organism evidence="3 4">
    <name type="scientific">Purpureocillium lavendulum</name>
    <dbReference type="NCBI Taxonomy" id="1247861"/>
    <lineage>
        <taxon>Eukaryota</taxon>
        <taxon>Fungi</taxon>
        <taxon>Dikarya</taxon>
        <taxon>Ascomycota</taxon>
        <taxon>Pezizomycotina</taxon>
        <taxon>Sordariomycetes</taxon>
        <taxon>Hypocreomycetidae</taxon>
        <taxon>Hypocreales</taxon>
        <taxon>Ophiocordycipitaceae</taxon>
        <taxon>Purpureocillium</taxon>
    </lineage>
</organism>
<gene>
    <name evidence="3" type="ORF">O9K51_10001</name>
</gene>
<comment type="caution">
    <text evidence="3">The sequence shown here is derived from an EMBL/GenBank/DDBJ whole genome shotgun (WGS) entry which is preliminary data.</text>
</comment>
<accession>A0AB34FEG8</accession>
<dbReference type="EMBL" id="JAQHRD010000012">
    <property type="protein sequence ID" value="KAJ6437444.1"/>
    <property type="molecule type" value="Genomic_DNA"/>
</dbReference>
<feature type="region of interest" description="Disordered" evidence="1">
    <location>
        <begin position="645"/>
        <end position="689"/>
    </location>
</feature>
<dbReference type="Proteomes" id="UP001163105">
    <property type="component" value="Unassembled WGS sequence"/>
</dbReference>
<keyword evidence="4" id="KW-1185">Reference proteome</keyword>
<feature type="transmembrane region" description="Helical" evidence="2">
    <location>
        <begin position="569"/>
        <end position="593"/>
    </location>
</feature>
<proteinExistence type="predicted"/>
<reference evidence="3" key="1">
    <citation type="submission" date="2023-01" db="EMBL/GenBank/DDBJ databases">
        <title>The growth and conidiation of Purpureocillium lavendulum are regulated by nitrogen source and histone H3K14 acetylation.</title>
        <authorList>
            <person name="Tang P."/>
            <person name="Han J."/>
            <person name="Zhang C."/>
            <person name="Tang P."/>
            <person name="Qi F."/>
            <person name="Zhang K."/>
            <person name="Liang L."/>
        </authorList>
    </citation>
    <scope>NUCLEOTIDE SEQUENCE</scope>
    <source>
        <strain evidence="3">YMF1.00683</strain>
    </source>
</reference>
<protein>
    <submittedName>
        <fullName evidence="3">Mandelate racemase/muconate lactonizing enzyme family protein</fullName>
    </submittedName>
</protein>
<evidence type="ECO:0000313" key="3">
    <source>
        <dbReference type="EMBL" id="KAJ6437444.1"/>
    </source>
</evidence>
<name>A0AB34FEG8_9HYPO</name>
<sequence length="689" mass="74650">MPLSRDCMLGYHVCPGAFVPGAAATTGNISANASRTATTRIPANITAMFTSATNGTTLASIFDIQYRSWIPYTSSYFDNRQPYPKGQLFHIDYLLSSERPAVLEGVVADMRSGGIGYRNHTAPVGPLQGAEWEEDLLWIEPEISCQNTNLSLQLTLADLGRMDRSTRAWAPVRNMSVIDDGGLAYMPRGNPTDDWPAINYTSPDVALRARRTAWLSNFLTALALNVSAGRAAQYGLNVTLGRHYKLPLDPTDIQRDVMCVHADGGVSGDWLNVPFATFNKNGSLSTLNNTLIENPEEDPYMFAAGMFGELGRRCTGALSDTAGSVDTNVQCAHLFGTPSRIDNGPPLLQDPGSQWQVPIHVCAGAVKASVKTVTFFTNGSSTSLTSLSVRDIKEKSYANPEAYPLWAMEDKWHAGSEGASPAPLWGIVKDNYRGTPGYNFSKAAAFYVPSSWTASSWDVKEGPLDILAGSATPYATLVDVLGTLFAGSRDNVPRYSGRDNIALQNRWRTLSRQPGGPELLLRLVWTDLMASTTVGAVLREEGTGSSTGDPATRRKVTIYSRRITYDMRYAVPAMLFAFSWLSLLLVGLVKLLVDRRSPTHLKHLLNQTSLGRVAVGDSHAEREGLMRAPTGMWINMVGHVPVRLGVGPASPTGAETPSAENGDEDTQSGTAMLPIAGKPREDALPETRD</sequence>
<keyword evidence="2" id="KW-1133">Transmembrane helix</keyword>
<feature type="compositionally biased region" description="Basic and acidic residues" evidence="1">
    <location>
        <begin position="678"/>
        <end position="689"/>
    </location>
</feature>
<evidence type="ECO:0000256" key="2">
    <source>
        <dbReference type="SAM" id="Phobius"/>
    </source>
</evidence>
<keyword evidence="2" id="KW-0812">Transmembrane</keyword>
<evidence type="ECO:0000313" key="4">
    <source>
        <dbReference type="Proteomes" id="UP001163105"/>
    </source>
</evidence>
<evidence type="ECO:0000256" key="1">
    <source>
        <dbReference type="SAM" id="MobiDB-lite"/>
    </source>
</evidence>